<gene>
    <name evidence="2" type="ORF">TKK_011527</name>
</gene>
<evidence type="ECO:0008006" key="4">
    <source>
        <dbReference type="Google" id="ProtNLM"/>
    </source>
</evidence>
<protein>
    <recommendedName>
        <fullName evidence="4">Pre-C2HC domain-containing protein</fullName>
    </recommendedName>
</protein>
<feature type="compositionally biased region" description="Polar residues" evidence="1">
    <location>
        <begin position="104"/>
        <end position="134"/>
    </location>
</feature>
<evidence type="ECO:0000256" key="1">
    <source>
        <dbReference type="SAM" id="MobiDB-lite"/>
    </source>
</evidence>
<evidence type="ECO:0000313" key="2">
    <source>
        <dbReference type="EMBL" id="KAL3394536.1"/>
    </source>
</evidence>
<sequence>MTVKRKNESPPISLENIKIKAAKVQDTSKNNVSMLNKNKFVPNILNTNRNQLIRNNTSVSKNATNKIISTKTTLSKDQLKDKKVAISKKNGSSIKDKTKPPSLPETSSNGQIQIPNDTEISGTPQGFSQSTNPNGKEDNNIIVETQANNDEILNYTSDEEDANPKRERSPQNYRNRNLSQTDCCNDFELAESDSKFKLPPIYVKNCEAQALLSKFTEHKLQILFNINNTASDSCMLKTNNNQAFNLTILALKELDIEFITFTRKEIKPKSILLKGLHAYTSCEDVKHNLSNAITEDVEIIKISEFKGKPRNGKTFLIQLTAESNIKAITKLRYMNHQVISWETLNKPEPPQCRRCQRIAHVASNCNMHYRCVKCTDDHKPGECQVGINGKEVQCVLCGNKGHPASYKGCVARQTEIEKIKSKYNSTKRSNFSYAEATKNNQTRIYTASNNNLLQTSNKSSVNQQQQSITISNSQVQQLEDPSTGNNNSNYNNIPHQLTSNNRQSPGIGNNHISSNELRLNNIEQKLESIWPNLENMLIKIKNDICHAVQNEYTQLQQKTQENTQKIDHIMNLLNLKWTPQ</sequence>
<organism evidence="2 3">
    <name type="scientific">Trichogramma kaykai</name>
    <dbReference type="NCBI Taxonomy" id="54128"/>
    <lineage>
        <taxon>Eukaryota</taxon>
        <taxon>Metazoa</taxon>
        <taxon>Ecdysozoa</taxon>
        <taxon>Arthropoda</taxon>
        <taxon>Hexapoda</taxon>
        <taxon>Insecta</taxon>
        <taxon>Pterygota</taxon>
        <taxon>Neoptera</taxon>
        <taxon>Endopterygota</taxon>
        <taxon>Hymenoptera</taxon>
        <taxon>Apocrita</taxon>
        <taxon>Proctotrupomorpha</taxon>
        <taxon>Chalcidoidea</taxon>
        <taxon>Trichogrammatidae</taxon>
        <taxon>Trichogramma</taxon>
    </lineage>
</organism>
<feature type="region of interest" description="Disordered" evidence="1">
    <location>
        <begin position="84"/>
        <end position="177"/>
    </location>
</feature>
<comment type="caution">
    <text evidence="2">The sequence shown here is derived from an EMBL/GenBank/DDBJ whole genome shotgun (WGS) entry which is preliminary data.</text>
</comment>
<feature type="compositionally biased region" description="Polar residues" evidence="1">
    <location>
        <begin position="142"/>
        <end position="156"/>
    </location>
</feature>
<dbReference type="AlphaFoldDB" id="A0ABD2WNQ0"/>
<dbReference type="EMBL" id="JBJJXI010000092">
    <property type="protein sequence ID" value="KAL3394536.1"/>
    <property type="molecule type" value="Genomic_DNA"/>
</dbReference>
<feature type="region of interest" description="Disordered" evidence="1">
    <location>
        <begin position="456"/>
        <end position="488"/>
    </location>
</feature>
<name>A0ABD2WNQ0_9HYME</name>
<evidence type="ECO:0000313" key="3">
    <source>
        <dbReference type="Proteomes" id="UP001627154"/>
    </source>
</evidence>
<accession>A0ABD2WNQ0</accession>
<reference evidence="2 3" key="1">
    <citation type="journal article" date="2024" name="bioRxiv">
        <title>A reference genome for Trichogramma kaykai: A tiny desert-dwelling parasitoid wasp with competing sex-ratio distorters.</title>
        <authorList>
            <person name="Culotta J."/>
            <person name="Lindsey A.R."/>
        </authorList>
    </citation>
    <scope>NUCLEOTIDE SEQUENCE [LARGE SCALE GENOMIC DNA]</scope>
    <source>
        <strain evidence="2 3">KSX58</strain>
    </source>
</reference>
<feature type="compositionally biased region" description="Low complexity" evidence="1">
    <location>
        <begin position="456"/>
        <end position="477"/>
    </location>
</feature>
<keyword evidence="3" id="KW-1185">Reference proteome</keyword>
<dbReference type="Proteomes" id="UP001627154">
    <property type="component" value="Unassembled WGS sequence"/>
</dbReference>
<proteinExistence type="predicted"/>